<evidence type="ECO:0000313" key="2">
    <source>
        <dbReference type="EMBL" id="GGJ63290.1"/>
    </source>
</evidence>
<protein>
    <recommendedName>
        <fullName evidence="4">Antitoxin</fullName>
    </recommendedName>
</protein>
<proteinExistence type="predicted"/>
<feature type="region of interest" description="Disordered" evidence="1">
    <location>
        <begin position="1"/>
        <end position="73"/>
    </location>
</feature>
<accession>A0ABQ2DNC7</accession>
<feature type="compositionally biased region" description="Low complexity" evidence="1">
    <location>
        <begin position="62"/>
        <end position="73"/>
    </location>
</feature>
<dbReference type="Pfam" id="PF14013">
    <property type="entry name" value="MT0933_antitox"/>
    <property type="match status" value="1"/>
</dbReference>
<evidence type="ECO:0008006" key="4">
    <source>
        <dbReference type="Google" id="ProtNLM"/>
    </source>
</evidence>
<feature type="compositionally biased region" description="Basic and acidic residues" evidence="1">
    <location>
        <begin position="1"/>
        <end position="15"/>
    </location>
</feature>
<sequence>MAGFDDLRGKAEEFAKQNPDQVSEGIENVGNFVDDKTGGKFEGQVDGAQQGANDFLGGLGGNAEQNEGQNNEG</sequence>
<evidence type="ECO:0000313" key="3">
    <source>
        <dbReference type="Proteomes" id="UP000606115"/>
    </source>
</evidence>
<dbReference type="GeneID" id="303304628"/>
<reference evidence="3" key="1">
    <citation type="journal article" date="2019" name="Int. J. Syst. Evol. Microbiol.">
        <title>The Global Catalogue of Microorganisms (GCM) 10K type strain sequencing project: providing services to taxonomists for standard genome sequencing and annotation.</title>
        <authorList>
            <consortium name="The Broad Institute Genomics Platform"/>
            <consortium name="The Broad Institute Genome Sequencing Center for Infectious Disease"/>
            <person name="Wu L."/>
            <person name="Ma J."/>
        </authorList>
    </citation>
    <scope>NUCLEOTIDE SEQUENCE [LARGE SCALE GENOMIC DNA]</scope>
    <source>
        <strain evidence="3">CGMCC 1.3685</strain>
    </source>
</reference>
<dbReference type="EMBL" id="BMKX01000005">
    <property type="protein sequence ID" value="GGJ63290.1"/>
    <property type="molecule type" value="Genomic_DNA"/>
</dbReference>
<name>A0ABQ2DNC7_9MICC</name>
<comment type="caution">
    <text evidence="2">The sequence shown here is derived from an EMBL/GenBank/DDBJ whole genome shotgun (WGS) entry which is preliminary data.</text>
</comment>
<evidence type="ECO:0000256" key="1">
    <source>
        <dbReference type="SAM" id="MobiDB-lite"/>
    </source>
</evidence>
<gene>
    <name evidence="2" type="ORF">GCM10007173_22710</name>
</gene>
<dbReference type="InterPro" id="IPR028037">
    <property type="entry name" value="Antitoxin_Rv0909/MT0933"/>
</dbReference>
<dbReference type="RefSeq" id="WP_096253833.1">
    <property type="nucleotide sequence ID" value="NZ_BMKX01000005.1"/>
</dbReference>
<organism evidence="2 3">
    <name type="scientific">Glutamicibacter ardleyensis</name>
    <dbReference type="NCBI Taxonomy" id="225894"/>
    <lineage>
        <taxon>Bacteria</taxon>
        <taxon>Bacillati</taxon>
        <taxon>Actinomycetota</taxon>
        <taxon>Actinomycetes</taxon>
        <taxon>Micrococcales</taxon>
        <taxon>Micrococcaceae</taxon>
        <taxon>Glutamicibacter</taxon>
    </lineage>
</organism>
<dbReference type="Proteomes" id="UP000606115">
    <property type="component" value="Unassembled WGS sequence"/>
</dbReference>
<keyword evidence="3" id="KW-1185">Reference proteome</keyword>